<dbReference type="PROSITE" id="PS50089">
    <property type="entry name" value="ZF_RING_2"/>
    <property type="match status" value="1"/>
</dbReference>
<dbReference type="HOGENOM" id="CLU_075151_0_0_1"/>
<dbReference type="OrthoDB" id="5792560at2759"/>
<dbReference type="InterPro" id="IPR001841">
    <property type="entry name" value="Znf_RING"/>
</dbReference>
<proteinExistence type="predicted"/>
<dbReference type="Gene3D" id="3.30.40.10">
    <property type="entry name" value="Zinc/RING finger domain, C3HC4 (zinc finger)"/>
    <property type="match status" value="1"/>
</dbReference>
<dbReference type="Pfam" id="PF13923">
    <property type="entry name" value="zf-C3HC4_2"/>
    <property type="match status" value="1"/>
</dbReference>
<dbReference type="SUPFAM" id="SSF57850">
    <property type="entry name" value="RING/U-box"/>
    <property type="match status" value="1"/>
</dbReference>
<accession>A0A260YPY1</accession>
<feature type="non-terminal residue" evidence="1">
    <location>
        <position position="1"/>
    </location>
</feature>
<reference evidence="1" key="1">
    <citation type="submission" date="2017-08" db="EMBL/GenBank/DDBJ databases">
        <authorList>
            <person name="de Groot N.N."/>
        </authorList>
    </citation>
    <scope>NUCLEOTIDE SEQUENCE [LARGE SCALE GENOMIC DNA]</scope>
    <source>
        <strain evidence="1">PX439</strain>
    </source>
</reference>
<dbReference type="PANTHER" id="PTHR12109">
    <property type="entry name" value="RING FINGER PROTEIN 141-RELATED"/>
    <property type="match status" value="1"/>
</dbReference>
<evidence type="ECO:0000313" key="2">
    <source>
        <dbReference type="Proteomes" id="UP000216624"/>
    </source>
</evidence>
<sequence length="338" mass="39336">MPWCQCRPRFAPVIYVLFFYAMYMLMVFPVMELLGYGMKILMGIDIGTQSSMTRWVYGICLFTFVPCYLIIFYSSWVKHRAKPLFTPKWKTNEPMEEDDVQCTICYDLIVDPRTLRCQHSFCKKCIDQCLPLTRRCPSCQQWVYWSRKNKLFKSKVLLWVREQGREEEYEEVLKIKADIKPPKYGCWTRFWPLVLPFFEVNLIRDVPERENQRRLNGRRRRRHMRGAVVEPVPAGEPDSLIVRVVDEVEEEVSFERPPTPVPPPLESPNEPSVPFSHSESIELSECIESPVISESSIEPIESPTTVSNTPEPSDTLLSSSSSLSSVHKSTHQSLDEIV</sequence>
<protein>
    <submittedName>
        <fullName evidence="1">Uncharacterized protein</fullName>
    </submittedName>
</protein>
<keyword evidence="2" id="KW-1185">Reference proteome</keyword>
<dbReference type="InterPro" id="IPR017907">
    <property type="entry name" value="Znf_RING_CS"/>
</dbReference>
<name>A0A260YPY1_CAERE</name>
<comment type="caution">
    <text evidence="1">The sequence shown here is derived from an EMBL/GenBank/DDBJ whole genome shotgun (WGS) entry which is preliminary data.</text>
</comment>
<dbReference type="PROSITE" id="PS00518">
    <property type="entry name" value="ZF_RING_1"/>
    <property type="match status" value="1"/>
</dbReference>
<dbReference type="SMART" id="SM00184">
    <property type="entry name" value="RING"/>
    <property type="match status" value="1"/>
</dbReference>
<dbReference type="GO" id="GO:0008270">
    <property type="term" value="F:zinc ion binding"/>
    <property type="evidence" value="ECO:0007669"/>
    <property type="project" value="UniProtKB-KW"/>
</dbReference>
<gene>
    <name evidence="1" type="ORF">FL82_20472</name>
</gene>
<dbReference type="STRING" id="31234.E3LSK1"/>
<evidence type="ECO:0000313" key="1">
    <source>
        <dbReference type="EMBL" id="OZF75324.1"/>
    </source>
</evidence>
<dbReference type="InterPro" id="IPR047126">
    <property type="entry name" value="RNF141-like"/>
</dbReference>
<dbReference type="eggNOG" id="KOG4159">
    <property type="taxonomic scope" value="Eukaryota"/>
</dbReference>
<dbReference type="OMA" id="CQQWVYW"/>
<dbReference type="Proteomes" id="UP000216624">
    <property type="component" value="Unassembled WGS sequence"/>
</dbReference>
<dbReference type="EMBL" id="NMWX01000910">
    <property type="protein sequence ID" value="OZF75324.1"/>
    <property type="molecule type" value="Genomic_DNA"/>
</dbReference>
<organism evidence="1 2">
    <name type="scientific">Caenorhabditis remanei</name>
    <name type="common">Caenorhabditis vulgaris</name>
    <dbReference type="NCBI Taxonomy" id="31234"/>
    <lineage>
        <taxon>Eukaryota</taxon>
        <taxon>Metazoa</taxon>
        <taxon>Ecdysozoa</taxon>
        <taxon>Nematoda</taxon>
        <taxon>Chromadorea</taxon>
        <taxon>Rhabditida</taxon>
        <taxon>Rhabditina</taxon>
        <taxon>Rhabditomorpha</taxon>
        <taxon>Rhabditoidea</taxon>
        <taxon>Rhabditidae</taxon>
        <taxon>Peloderinae</taxon>
        <taxon>Caenorhabditis</taxon>
    </lineage>
</organism>
<dbReference type="InterPro" id="IPR013083">
    <property type="entry name" value="Znf_RING/FYVE/PHD"/>
</dbReference>